<dbReference type="OrthoDB" id="3167372at2759"/>
<feature type="transmembrane region" description="Helical" evidence="1">
    <location>
        <begin position="85"/>
        <end position="107"/>
    </location>
</feature>
<feature type="transmembrane region" description="Helical" evidence="1">
    <location>
        <begin position="41"/>
        <end position="65"/>
    </location>
</feature>
<dbReference type="HOGENOM" id="CLU_855594_0_0_1"/>
<gene>
    <name evidence="2" type="ORF">PIIN_05276</name>
</gene>
<dbReference type="AlphaFoldDB" id="G4TJ44"/>
<dbReference type="STRING" id="1109443.G4TJ44"/>
<comment type="caution">
    <text evidence="2">The sequence shown here is derived from an EMBL/GenBank/DDBJ whole genome shotgun (WGS) entry which is preliminary data.</text>
</comment>
<dbReference type="SUPFAM" id="SSF53335">
    <property type="entry name" value="S-adenosyl-L-methionine-dependent methyltransferases"/>
    <property type="match status" value="1"/>
</dbReference>
<keyword evidence="1" id="KW-0812">Transmembrane</keyword>
<name>G4TJ44_SERID</name>
<proteinExistence type="predicted"/>
<dbReference type="Gene3D" id="3.40.50.150">
    <property type="entry name" value="Vaccinia Virus protein VP39"/>
    <property type="match status" value="1"/>
</dbReference>
<dbReference type="InParanoid" id="G4TJ44"/>
<evidence type="ECO:0000313" key="3">
    <source>
        <dbReference type="Proteomes" id="UP000007148"/>
    </source>
</evidence>
<dbReference type="TCDB" id="8.A.64.1.6">
    <property type="family name" value="the phosphoinositide-interacting protein (pirt) family"/>
</dbReference>
<reference evidence="2 3" key="1">
    <citation type="journal article" date="2011" name="PLoS Pathog.">
        <title>Endophytic Life Strategies Decoded by Genome and Transcriptome Analyses of the Mutualistic Root Symbiont Piriformospora indica.</title>
        <authorList>
            <person name="Zuccaro A."/>
            <person name="Lahrmann U."/>
            <person name="Guldener U."/>
            <person name="Langen G."/>
            <person name="Pfiffi S."/>
            <person name="Biedenkopf D."/>
            <person name="Wong P."/>
            <person name="Samans B."/>
            <person name="Grimm C."/>
            <person name="Basiewicz M."/>
            <person name="Murat C."/>
            <person name="Martin F."/>
            <person name="Kogel K.H."/>
        </authorList>
    </citation>
    <scope>NUCLEOTIDE SEQUENCE [LARGE SCALE GENOMIC DNA]</scope>
    <source>
        <strain evidence="2 3">DSM 11827</strain>
    </source>
</reference>
<protein>
    <submittedName>
        <fullName evidence="2">Uncharacterized protein</fullName>
    </submittedName>
</protein>
<keyword evidence="1" id="KW-0472">Membrane</keyword>
<evidence type="ECO:0000256" key="1">
    <source>
        <dbReference type="SAM" id="Phobius"/>
    </source>
</evidence>
<keyword evidence="1" id="KW-1133">Transmembrane helix</keyword>
<evidence type="ECO:0000313" key="2">
    <source>
        <dbReference type="EMBL" id="CCA71337.1"/>
    </source>
</evidence>
<accession>G4TJ44</accession>
<sequence length="331" mass="37655">MELEEKRPRITLTQPLPVDQTASVPLVSDGRRPRWTSRLAFTWPLIYGAHIIVLITLGITIIILATVRGGAKKHKSVFWEVAPEFISAAIAIITTMIVQFIFIPKFWKNRAHEMIARGMFDPTVTHSTVYGRRIVLEIGCSEGMASACFAREILAHQGNIAQARTSASLPIFIGHDRWSKWTRIPNNPTCYLETLTRIGVPRDLIRTSRVDETNSETRATLPFADNSISLVVSYLGLEEVSKWNNRRERRMLFRELARVVAVGGAMIVLENSGSGTYEGAKEELKSKSWFEGPMMSYRRLLIHELGWEEEWVQVRKQWGTQYLVARKGMNV</sequence>
<dbReference type="InterPro" id="IPR029063">
    <property type="entry name" value="SAM-dependent_MTases_sf"/>
</dbReference>
<dbReference type="Proteomes" id="UP000007148">
    <property type="component" value="Unassembled WGS sequence"/>
</dbReference>
<keyword evidence="3" id="KW-1185">Reference proteome</keyword>
<organism evidence="2 3">
    <name type="scientific">Serendipita indica (strain DSM 11827)</name>
    <name type="common">Root endophyte fungus</name>
    <name type="synonym">Piriformospora indica</name>
    <dbReference type="NCBI Taxonomy" id="1109443"/>
    <lineage>
        <taxon>Eukaryota</taxon>
        <taxon>Fungi</taxon>
        <taxon>Dikarya</taxon>
        <taxon>Basidiomycota</taxon>
        <taxon>Agaricomycotina</taxon>
        <taxon>Agaricomycetes</taxon>
        <taxon>Sebacinales</taxon>
        <taxon>Serendipitaceae</taxon>
        <taxon>Serendipita</taxon>
    </lineage>
</organism>
<dbReference type="EMBL" id="CAFZ01000115">
    <property type="protein sequence ID" value="CCA71337.1"/>
    <property type="molecule type" value="Genomic_DNA"/>
</dbReference>